<dbReference type="PANTHER" id="PTHR47965:SF12">
    <property type="entry name" value="ASPARTIC PROTEINASE 3-RELATED"/>
    <property type="match status" value="1"/>
</dbReference>
<dbReference type="InterPro" id="IPR001461">
    <property type="entry name" value="Aspartic_peptidase_A1"/>
</dbReference>
<feature type="transmembrane region" description="Helical" evidence="9">
    <location>
        <begin position="490"/>
        <end position="508"/>
    </location>
</feature>
<dbReference type="SUPFAM" id="SSF50630">
    <property type="entry name" value="Acid proteases"/>
    <property type="match status" value="1"/>
</dbReference>
<dbReference type="PROSITE" id="PS51767">
    <property type="entry name" value="PEPTIDASE_A1"/>
    <property type="match status" value="1"/>
</dbReference>
<dbReference type="Proteomes" id="UP001054902">
    <property type="component" value="Unassembled WGS sequence"/>
</dbReference>
<evidence type="ECO:0000256" key="9">
    <source>
        <dbReference type="SAM" id="Phobius"/>
    </source>
</evidence>
<evidence type="ECO:0000256" key="6">
    <source>
        <dbReference type="ARBA" id="ARBA00023145"/>
    </source>
</evidence>
<feature type="domain" description="Peptidase A1" evidence="10">
    <location>
        <begin position="46"/>
        <end position="441"/>
    </location>
</feature>
<keyword evidence="6" id="KW-0865">Zymogen</keyword>
<keyword evidence="2" id="KW-0645">Protease</keyword>
<evidence type="ECO:0000256" key="5">
    <source>
        <dbReference type="ARBA" id="ARBA00022801"/>
    </source>
</evidence>
<keyword evidence="5" id="KW-0378">Hydrolase</keyword>
<feature type="active site" evidence="7">
    <location>
        <position position="64"/>
    </location>
</feature>
<dbReference type="Pfam" id="PF14543">
    <property type="entry name" value="TAXi_N"/>
    <property type="match status" value="1"/>
</dbReference>
<dbReference type="PANTHER" id="PTHR47965">
    <property type="entry name" value="ASPARTYL PROTEASE-RELATED"/>
    <property type="match status" value="1"/>
</dbReference>
<keyword evidence="9" id="KW-0472">Membrane</keyword>
<dbReference type="AlphaFoldDB" id="A0AAD3H6F8"/>
<name>A0AAD3H6F8_9STRA</name>
<sequence>MDKTLTFALTEPTNQSRHGSIRGNEGRRRLMDVPSAFPIYQDYGAYYIDLYIGSPAQRQTVILDTGSDNVGIPCTECSDCGKKHTDPFFDHRKSESFRALTCSECSTGTCDEENDICKVKSEYLEGSRWSGKEALDKVHPGGPPQKFLVESQDENQTIEVDNTLPIKFTCMDSVESEFRLQLANGIAGLGMQGPSLWRQMYEEKYIEEKKFSLCLSKNPIAGSMTGSMTLGGIDERLGHNSTDLSYMSMINTSGLYGVEIRNIYVHENGGESVRDILHGKEDVNLIKLEVHPRRINKRGTILDSGTTATFVSTDIMNELDKIWMKIKGSKFPKEQLVSTPEELQKWPTLIFQMKGVKSESNDESLLLNDIHVAKHNITNFRRDILVAMPPSSYFSYDTHEKRYIPLIRSDINKVQGNILGSNFMRDHNVLFDIENMRIGMVESDCNHNKILVDEGKQEAMVVVDHYLDHKEIIRMHMNKICDENPFRCQYIRWSQGILVILFILLALCTRKRSGKM</sequence>
<keyword evidence="9" id="KW-0812">Transmembrane</keyword>
<protein>
    <recommendedName>
        <fullName evidence="10">Peptidase A1 domain-containing protein</fullName>
    </recommendedName>
</protein>
<organism evidence="11 12">
    <name type="scientific">Chaetoceros tenuissimus</name>
    <dbReference type="NCBI Taxonomy" id="426638"/>
    <lineage>
        <taxon>Eukaryota</taxon>
        <taxon>Sar</taxon>
        <taxon>Stramenopiles</taxon>
        <taxon>Ochrophyta</taxon>
        <taxon>Bacillariophyta</taxon>
        <taxon>Coscinodiscophyceae</taxon>
        <taxon>Chaetocerotophycidae</taxon>
        <taxon>Chaetocerotales</taxon>
        <taxon>Chaetocerotaceae</taxon>
        <taxon>Chaetoceros</taxon>
    </lineage>
</organism>
<evidence type="ECO:0000256" key="1">
    <source>
        <dbReference type="ARBA" id="ARBA00007447"/>
    </source>
</evidence>
<accession>A0AAD3H6F8</accession>
<dbReference type="GO" id="GO:0004190">
    <property type="term" value="F:aspartic-type endopeptidase activity"/>
    <property type="evidence" value="ECO:0007669"/>
    <property type="project" value="UniProtKB-KW"/>
</dbReference>
<dbReference type="CDD" id="cd05471">
    <property type="entry name" value="pepsin_like"/>
    <property type="match status" value="1"/>
</dbReference>
<evidence type="ECO:0000313" key="11">
    <source>
        <dbReference type="EMBL" id="GFH52367.1"/>
    </source>
</evidence>
<comment type="similarity">
    <text evidence="1">Belongs to the peptidase A1 family.</text>
</comment>
<gene>
    <name evidence="11" type="ORF">CTEN210_08844</name>
</gene>
<evidence type="ECO:0000256" key="3">
    <source>
        <dbReference type="ARBA" id="ARBA00022729"/>
    </source>
</evidence>
<evidence type="ECO:0000256" key="7">
    <source>
        <dbReference type="PIRSR" id="PIRSR601461-1"/>
    </source>
</evidence>
<keyword evidence="4" id="KW-0064">Aspartyl protease</keyword>
<keyword evidence="3" id="KW-0732">Signal</keyword>
<evidence type="ECO:0000259" key="10">
    <source>
        <dbReference type="PROSITE" id="PS51767"/>
    </source>
</evidence>
<dbReference type="InterPro" id="IPR021109">
    <property type="entry name" value="Peptidase_aspartic_dom_sf"/>
</dbReference>
<evidence type="ECO:0000256" key="2">
    <source>
        <dbReference type="ARBA" id="ARBA00022670"/>
    </source>
</evidence>
<evidence type="ECO:0000256" key="4">
    <source>
        <dbReference type="ARBA" id="ARBA00022750"/>
    </source>
</evidence>
<reference evidence="11 12" key="1">
    <citation type="journal article" date="2021" name="Sci. Rep.">
        <title>The genome of the diatom Chaetoceros tenuissimus carries an ancient integrated fragment of an extant virus.</title>
        <authorList>
            <person name="Hongo Y."/>
            <person name="Kimura K."/>
            <person name="Takaki Y."/>
            <person name="Yoshida Y."/>
            <person name="Baba S."/>
            <person name="Kobayashi G."/>
            <person name="Nagasaki K."/>
            <person name="Hano T."/>
            <person name="Tomaru Y."/>
        </authorList>
    </citation>
    <scope>NUCLEOTIDE SEQUENCE [LARGE SCALE GENOMIC DNA]</scope>
    <source>
        <strain evidence="11 12">NIES-3715</strain>
    </source>
</reference>
<proteinExistence type="inferred from homology"/>
<dbReference type="PRINTS" id="PR00792">
    <property type="entry name" value="PEPSIN"/>
</dbReference>
<dbReference type="InterPro" id="IPR033121">
    <property type="entry name" value="PEPTIDASE_A1"/>
</dbReference>
<dbReference type="InterPro" id="IPR034164">
    <property type="entry name" value="Pepsin-like_dom"/>
</dbReference>
<dbReference type="EMBL" id="BLLK01000045">
    <property type="protein sequence ID" value="GFH52367.1"/>
    <property type="molecule type" value="Genomic_DNA"/>
</dbReference>
<keyword evidence="9" id="KW-1133">Transmembrane helix</keyword>
<keyword evidence="12" id="KW-1185">Reference proteome</keyword>
<evidence type="ECO:0000313" key="12">
    <source>
        <dbReference type="Proteomes" id="UP001054902"/>
    </source>
</evidence>
<feature type="region of interest" description="Disordered" evidence="8">
    <location>
        <begin position="1"/>
        <end position="22"/>
    </location>
</feature>
<dbReference type="Gene3D" id="2.40.70.10">
    <property type="entry name" value="Acid Proteases"/>
    <property type="match status" value="2"/>
</dbReference>
<feature type="active site" evidence="7">
    <location>
        <position position="303"/>
    </location>
</feature>
<comment type="caution">
    <text evidence="11">The sequence shown here is derived from an EMBL/GenBank/DDBJ whole genome shotgun (WGS) entry which is preliminary data.</text>
</comment>
<dbReference type="InterPro" id="IPR032861">
    <property type="entry name" value="TAXi_N"/>
</dbReference>
<dbReference type="GO" id="GO:0006508">
    <property type="term" value="P:proteolysis"/>
    <property type="evidence" value="ECO:0007669"/>
    <property type="project" value="UniProtKB-KW"/>
</dbReference>
<evidence type="ECO:0000256" key="8">
    <source>
        <dbReference type="SAM" id="MobiDB-lite"/>
    </source>
</evidence>